<comment type="caution">
    <text evidence="2">The sequence shown here is derived from an EMBL/GenBank/DDBJ whole genome shotgun (WGS) entry which is preliminary data.</text>
</comment>
<dbReference type="Proteomes" id="UP001145742">
    <property type="component" value="Unassembled WGS sequence"/>
</dbReference>
<evidence type="ECO:0000313" key="3">
    <source>
        <dbReference type="Proteomes" id="UP001145742"/>
    </source>
</evidence>
<accession>A0ABQ9CZV1</accession>
<organism evidence="2 3">
    <name type="scientific">Willisornis vidua</name>
    <name type="common">Xingu scale-backed antbird</name>
    <dbReference type="NCBI Taxonomy" id="1566151"/>
    <lineage>
        <taxon>Eukaryota</taxon>
        <taxon>Metazoa</taxon>
        <taxon>Chordata</taxon>
        <taxon>Craniata</taxon>
        <taxon>Vertebrata</taxon>
        <taxon>Euteleostomi</taxon>
        <taxon>Archelosauria</taxon>
        <taxon>Archosauria</taxon>
        <taxon>Dinosauria</taxon>
        <taxon>Saurischia</taxon>
        <taxon>Theropoda</taxon>
        <taxon>Coelurosauria</taxon>
        <taxon>Aves</taxon>
        <taxon>Neognathae</taxon>
        <taxon>Neoaves</taxon>
        <taxon>Telluraves</taxon>
        <taxon>Australaves</taxon>
        <taxon>Passeriformes</taxon>
        <taxon>Thamnophilidae</taxon>
        <taxon>Willisornis</taxon>
    </lineage>
</organism>
<evidence type="ECO:0000256" key="1">
    <source>
        <dbReference type="SAM" id="MobiDB-lite"/>
    </source>
</evidence>
<evidence type="ECO:0000313" key="2">
    <source>
        <dbReference type="EMBL" id="KAJ7412490.1"/>
    </source>
</evidence>
<feature type="compositionally biased region" description="Low complexity" evidence="1">
    <location>
        <begin position="37"/>
        <end position="50"/>
    </location>
</feature>
<feature type="compositionally biased region" description="Basic and acidic residues" evidence="1">
    <location>
        <begin position="1"/>
        <end position="10"/>
    </location>
</feature>
<gene>
    <name evidence="2" type="ORF">WISP_96046</name>
</gene>
<name>A0ABQ9CZV1_9PASS</name>
<feature type="region of interest" description="Disordered" evidence="1">
    <location>
        <begin position="37"/>
        <end position="126"/>
    </location>
</feature>
<sequence length="126" mass="12948">MVIVPKKERSAACPQSSRDSSLSLSCRCHGVVGGCNTAGNGEAGAATGATMPNQENSNGKKKTSLLNSSSHEQENGFSPTATHTAAAFSQSCGWPKTKRDSANPFPATPSPSRPPTQNDQAEIGSS</sequence>
<feature type="region of interest" description="Disordered" evidence="1">
    <location>
        <begin position="1"/>
        <end position="23"/>
    </location>
</feature>
<proteinExistence type="predicted"/>
<protein>
    <submittedName>
        <fullName evidence="2">Uncharacterized protein</fullName>
    </submittedName>
</protein>
<feature type="compositionally biased region" description="Polar residues" evidence="1">
    <location>
        <begin position="117"/>
        <end position="126"/>
    </location>
</feature>
<keyword evidence="3" id="KW-1185">Reference proteome</keyword>
<feature type="compositionally biased region" description="Polar residues" evidence="1">
    <location>
        <begin position="64"/>
        <end position="92"/>
    </location>
</feature>
<dbReference type="EMBL" id="WHWB01034238">
    <property type="protein sequence ID" value="KAJ7412490.1"/>
    <property type="molecule type" value="Genomic_DNA"/>
</dbReference>
<reference evidence="2" key="1">
    <citation type="submission" date="2019-10" db="EMBL/GenBank/DDBJ databases">
        <authorList>
            <person name="Soares A.E.R."/>
            <person name="Aleixo A."/>
            <person name="Schneider P."/>
            <person name="Miyaki C.Y."/>
            <person name="Schneider M.P."/>
            <person name="Mello C."/>
            <person name="Vasconcelos A.T.R."/>
        </authorList>
    </citation>
    <scope>NUCLEOTIDE SEQUENCE</scope>
    <source>
        <tissue evidence="2">Muscle</tissue>
    </source>
</reference>